<evidence type="ECO:0000313" key="3">
    <source>
        <dbReference type="Proteomes" id="UP000254255"/>
    </source>
</evidence>
<evidence type="ECO:0000256" key="1">
    <source>
        <dbReference type="SAM" id="MobiDB-lite"/>
    </source>
</evidence>
<reference evidence="2 3" key="1">
    <citation type="submission" date="2018-06" db="EMBL/GenBank/DDBJ databases">
        <authorList>
            <consortium name="Pathogen Informatics"/>
            <person name="Doyle S."/>
        </authorList>
    </citation>
    <scope>NUCLEOTIDE SEQUENCE [LARGE SCALE GENOMIC DNA]</scope>
    <source>
        <strain evidence="2 3">NCTC13148</strain>
    </source>
</reference>
<dbReference type="AlphaFoldDB" id="A0A377BC43"/>
<name>A0A377BC43_ECOLX</name>
<feature type="compositionally biased region" description="Pro residues" evidence="1">
    <location>
        <begin position="1"/>
        <end position="14"/>
    </location>
</feature>
<feature type="region of interest" description="Disordered" evidence="1">
    <location>
        <begin position="1"/>
        <end position="42"/>
    </location>
</feature>
<accession>A0A377BC43</accession>
<dbReference type="EMBL" id="UGET01000001">
    <property type="protein sequence ID" value="STL59310.1"/>
    <property type="molecule type" value="Genomic_DNA"/>
</dbReference>
<proteinExistence type="predicted"/>
<dbReference type="Proteomes" id="UP000254255">
    <property type="component" value="Unassembled WGS sequence"/>
</dbReference>
<organism evidence="2 3">
    <name type="scientific">Escherichia coli</name>
    <dbReference type="NCBI Taxonomy" id="562"/>
    <lineage>
        <taxon>Bacteria</taxon>
        <taxon>Pseudomonadati</taxon>
        <taxon>Pseudomonadota</taxon>
        <taxon>Gammaproteobacteria</taxon>
        <taxon>Enterobacterales</taxon>
        <taxon>Enterobacteriaceae</taxon>
        <taxon>Escherichia</taxon>
    </lineage>
</organism>
<feature type="compositionally biased region" description="Acidic residues" evidence="1">
    <location>
        <begin position="24"/>
        <end position="42"/>
    </location>
</feature>
<evidence type="ECO:0000313" key="2">
    <source>
        <dbReference type="EMBL" id="STL59310.1"/>
    </source>
</evidence>
<protein>
    <submittedName>
        <fullName evidence="2">Uncharacterized protein</fullName>
    </submittedName>
</protein>
<gene>
    <name evidence="2" type="ORF">NCTC13148_00086</name>
</gene>
<sequence>MDRFPPYQPKPGAPQSPSGKGYIDDEDDGEYQPDDDYTDEPGELDDEIIEAMSLFRRRQKPR</sequence>